<dbReference type="PROSITE" id="PS50928">
    <property type="entry name" value="ABC_TM1"/>
    <property type="match status" value="1"/>
</dbReference>
<feature type="transmembrane region" description="Helical" evidence="8">
    <location>
        <begin position="471"/>
        <end position="494"/>
    </location>
</feature>
<dbReference type="Gene3D" id="1.10.3720.10">
    <property type="entry name" value="MetI-like"/>
    <property type="match status" value="1"/>
</dbReference>
<gene>
    <name evidence="10" type="ORF">HLPR_18540</name>
</gene>
<evidence type="ECO:0000313" key="10">
    <source>
        <dbReference type="EMBL" id="BEP29523.1"/>
    </source>
</evidence>
<protein>
    <recommendedName>
        <fullName evidence="9">ABC transmembrane type-1 domain-containing protein</fullName>
    </recommendedName>
</protein>
<dbReference type="RefSeq" id="WP_338535152.1">
    <property type="nucleotide sequence ID" value="NZ_AP028654.1"/>
</dbReference>
<evidence type="ECO:0000256" key="1">
    <source>
        <dbReference type="ARBA" id="ARBA00004429"/>
    </source>
</evidence>
<feature type="transmembrane region" description="Helical" evidence="8">
    <location>
        <begin position="6"/>
        <end position="28"/>
    </location>
</feature>
<evidence type="ECO:0000256" key="2">
    <source>
        <dbReference type="ARBA" id="ARBA00022448"/>
    </source>
</evidence>
<keyword evidence="5 8" id="KW-0812">Transmembrane</keyword>
<reference evidence="10 11" key="1">
    <citation type="submission" date="2023-08" db="EMBL/GenBank/DDBJ databases">
        <title>Helicovermis profunda gen. nov., sp. nov., a novel mesophilic, fermentative bacterium within the Bacillota from a deep-sea hydrothermal vent chimney.</title>
        <authorList>
            <person name="Miyazaki U."/>
            <person name="Mizutani D."/>
            <person name="Hashimoto Y."/>
            <person name="Tame A."/>
            <person name="Sawayama S."/>
            <person name="Miyazaki J."/>
            <person name="Takai K."/>
            <person name="Nakagawa S."/>
        </authorList>
    </citation>
    <scope>NUCLEOTIDE SEQUENCE [LARGE SCALE GENOMIC DNA]</scope>
    <source>
        <strain evidence="10 11">S502</strain>
    </source>
</reference>
<feature type="transmembrane region" description="Helical" evidence="8">
    <location>
        <begin position="298"/>
        <end position="319"/>
    </location>
</feature>
<evidence type="ECO:0000256" key="3">
    <source>
        <dbReference type="ARBA" id="ARBA00022475"/>
    </source>
</evidence>
<evidence type="ECO:0000256" key="6">
    <source>
        <dbReference type="ARBA" id="ARBA00022989"/>
    </source>
</evidence>
<comment type="subcellular location">
    <subcellularLocation>
        <location evidence="1">Cell inner membrane</location>
        <topology evidence="1">Multi-pass membrane protein</topology>
    </subcellularLocation>
</comment>
<name>A0AAU9EIV9_9FIRM</name>
<dbReference type="PANTHER" id="PTHR43357">
    <property type="entry name" value="INNER MEMBRANE ABC TRANSPORTER PERMEASE PROTEIN YDCV"/>
    <property type="match status" value="1"/>
</dbReference>
<dbReference type="AlphaFoldDB" id="A0AAU9EIV9"/>
<dbReference type="EMBL" id="AP028654">
    <property type="protein sequence ID" value="BEP29523.1"/>
    <property type="molecule type" value="Genomic_DNA"/>
</dbReference>
<dbReference type="InterPro" id="IPR000515">
    <property type="entry name" value="MetI-like"/>
</dbReference>
<feature type="transmembrane region" description="Helical" evidence="8">
    <location>
        <begin position="331"/>
        <end position="351"/>
    </location>
</feature>
<keyword evidence="6 8" id="KW-1133">Transmembrane helix</keyword>
<organism evidence="10 11">
    <name type="scientific">Helicovermis profundi</name>
    <dbReference type="NCBI Taxonomy" id="3065157"/>
    <lineage>
        <taxon>Bacteria</taxon>
        <taxon>Bacillati</taxon>
        <taxon>Bacillota</taxon>
        <taxon>Clostridia</taxon>
        <taxon>Helicovermis</taxon>
    </lineage>
</organism>
<feature type="transmembrane region" description="Helical" evidence="8">
    <location>
        <begin position="77"/>
        <end position="95"/>
    </location>
</feature>
<dbReference type="GO" id="GO:0055085">
    <property type="term" value="P:transmembrane transport"/>
    <property type="evidence" value="ECO:0007669"/>
    <property type="project" value="InterPro"/>
</dbReference>
<dbReference type="SUPFAM" id="SSF161098">
    <property type="entry name" value="MetI-like"/>
    <property type="match status" value="1"/>
</dbReference>
<dbReference type="PANTHER" id="PTHR43357:SF3">
    <property type="entry name" value="FE(3+)-TRANSPORT SYSTEM PERMEASE PROTEIN FBPB 2"/>
    <property type="match status" value="1"/>
</dbReference>
<keyword evidence="7 8" id="KW-0472">Membrane</keyword>
<accession>A0AAU9EIV9</accession>
<evidence type="ECO:0000256" key="4">
    <source>
        <dbReference type="ARBA" id="ARBA00022519"/>
    </source>
</evidence>
<evidence type="ECO:0000256" key="7">
    <source>
        <dbReference type="ARBA" id="ARBA00023136"/>
    </source>
</evidence>
<evidence type="ECO:0000313" key="11">
    <source>
        <dbReference type="Proteomes" id="UP001321786"/>
    </source>
</evidence>
<feature type="domain" description="ABC transmembrane type-1" evidence="9">
    <location>
        <begin position="293"/>
        <end position="489"/>
    </location>
</feature>
<dbReference type="CDD" id="cd06261">
    <property type="entry name" value="TM_PBP2"/>
    <property type="match status" value="1"/>
</dbReference>
<keyword evidence="2" id="KW-0813">Transport</keyword>
<dbReference type="InterPro" id="IPR035906">
    <property type="entry name" value="MetI-like_sf"/>
</dbReference>
<keyword evidence="4" id="KW-0997">Cell inner membrane</keyword>
<evidence type="ECO:0000256" key="5">
    <source>
        <dbReference type="ARBA" id="ARBA00022692"/>
    </source>
</evidence>
<feature type="transmembrane region" description="Helical" evidence="8">
    <location>
        <begin position="213"/>
        <end position="233"/>
    </location>
</feature>
<keyword evidence="11" id="KW-1185">Reference proteome</keyword>
<sequence>MKKQNIIFIIIITILSLPVFSSLTYVLLTSHSSWSIFSYRRFLIIIKTLVYGFSVSTITCIIGALIALQILKKYKKTKIISFAILSLMGIPPYFYSYIALSISKSIFNVPFLSGFLISTGLQSLYLLPLSISVWLFFINSIPNVYFEDLLLIVNKKKAYFEVLINLMINPGKILLVLLTLITINDYTIPSIFAYNTYPIEIMSIFAAKSSLQAPLIVSFPMIIISLLLVTYIFKTWNTVDVDFSNQSNILFKHTKKHSIISNLFLFSIIGIILIVIIYSNISQASNFYFNSSIVGDLVFGHSSAIIAAFISSLLAYYFNYKIIRNVFFRKLLVFLIILFFSLPGTLTGLMINSLYQGIDLLLNTSLYNTILPIVHMLTIRFLAVAFLIIWIGISNIHSSIIDIAILNTSSSYKIMYKVIWPYVKYYVLSNFFIVTILMIGELPGSIMVVPPGKSTITITIYNYLHYGSSDMVALLIIIMIFALILFFSFLIIILNHIDKTKDNL</sequence>
<feature type="transmembrane region" description="Helical" evidence="8">
    <location>
        <begin position="422"/>
        <end position="440"/>
    </location>
</feature>
<feature type="transmembrane region" description="Helical" evidence="8">
    <location>
        <begin position="259"/>
        <end position="278"/>
    </location>
</feature>
<dbReference type="KEGG" id="hprf:HLPR_18540"/>
<proteinExistence type="predicted"/>
<dbReference type="GO" id="GO:0005886">
    <property type="term" value="C:plasma membrane"/>
    <property type="evidence" value="ECO:0007669"/>
    <property type="project" value="UniProtKB-SubCell"/>
</dbReference>
<dbReference type="Proteomes" id="UP001321786">
    <property type="component" value="Chromosome"/>
</dbReference>
<feature type="transmembrane region" description="Helical" evidence="8">
    <location>
        <begin position="107"/>
        <end position="127"/>
    </location>
</feature>
<feature type="transmembrane region" description="Helical" evidence="8">
    <location>
        <begin position="49"/>
        <end position="71"/>
    </location>
</feature>
<feature type="transmembrane region" description="Helical" evidence="8">
    <location>
        <begin position="371"/>
        <end position="393"/>
    </location>
</feature>
<evidence type="ECO:0000259" key="9">
    <source>
        <dbReference type="PROSITE" id="PS50928"/>
    </source>
</evidence>
<keyword evidence="3" id="KW-1003">Cell membrane</keyword>
<evidence type="ECO:0000256" key="8">
    <source>
        <dbReference type="SAM" id="Phobius"/>
    </source>
</evidence>